<dbReference type="SMART" id="SM00560">
    <property type="entry name" value="LamGL"/>
    <property type="match status" value="2"/>
</dbReference>
<evidence type="ECO:0000256" key="2">
    <source>
        <dbReference type="ARBA" id="ARBA00023157"/>
    </source>
</evidence>
<protein>
    <submittedName>
        <fullName evidence="4">LamG domain-containing protein</fullName>
    </submittedName>
</protein>
<dbReference type="Gene3D" id="2.60.120.200">
    <property type="match status" value="2"/>
</dbReference>
<keyword evidence="2" id="KW-1015">Disulfide bond</keyword>
<sequence length="528" mass="55035">MLTSTDYGKFAADSPSDDVVAYRYEFLDGPYPTVNADGLGGPASFTYLPLSAGPKSVAVSAVDRSGRRSMPTTYEFMVKAGRSPIAQWNLADPAGSRTAAAVTGPGARVGTGVAFGAPAPQGTALTTTASFDGGGHGFVTPDTKIVDTSKTFAVSAWVRPGRTDRAMTVASQDAADGRAFTLGLRTTAEAPVWSFDFGGARATGGAPETGEWAHVLGLYDAETGLATLYVNGRAVGDGQRAEASATSGNFQIGRARGKDGYRDRWQGEIGGVRVHDRVVVPTEVTELAARKAAERGHWALENAVDGGSPELHGGESLTLGEGASIHRPVTCGPDDPFCEEAGSPALQGAGHLELDGRNGYAATDRPAVDTDDSFTVSATVRLADSAPDRPMTVLSQAGEHRDAFKVRYDPSVSQWQLVMPDADTPEAGETVVAVSSAPDGGIGSGSEVTVVYDDAADQITLYVDGGRDPESRANLSKSWKSTGGLQVGRARTADGWGEYLHGAVDEVRVFSGAVEESRIGSLRWGIDQ</sequence>
<dbReference type="InterPro" id="IPR013320">
    <property type="entry name" value="ConA-like_dom_sf"/>
</dbReference>
<dbReference type="PANTHER" id="PTHR46943">
    <property type="entry name" value="PENTRAXIN-RELATED PROTEIN PTX3"/>
    <property type="match status" value="1"/>
</dbReference>
<evidence type="ECO:0000259" key="3">
    <source>
        <dbReference type="SMART" id="SM00560"/>
    </source>
</evidence>
<dbReference type="PANTHER" id="PTHR46943:SF1">
    <property type="entry name" value="PENTRAXIN-RELATED PROTEIN PTX3"/>
    <property type="match status" value="1"/>
</dbReference>
<gene>
    <name evidence="4" type="ORF">H9Y04_41305</name>
</gene>
<dbReference type="Proteomes" id="UP000642284">
    <property type="component" value="Unassembled WGS sequence"/>
</dbReference>
<organism evidence="4 5">
    <name type="scientific">Streptomyces polyasparticus</name>
    <dbReference type="NCBI Taxonomy" id="2767826"/>
    <lineage>
        <taxon>Bacteria</taxon>
        <taxon>Bacillati</taxon>
        <taxon>Actinomycetota</taxon>
        <taxon>Actinomycetes</taxon>
        <taxon>Kitasatosporales</taxon>
        <taxon>Streptomycetaceae</taxon>
        <taxon>Streptomyces</taxon>
    </lineage>
</organism>
<reference evidence="4 5" key="1">
    <citation type="submission" date="2020-08" db="EMBL/GenBank/DDBJ databases">
        <title>Genemic of Streptomyces polyaspartic.</title>
        <authorList>
            <person name="Liu W."/>
        </authorList>
    </citation>
    <scope>NUCLEOTIDE SEQUENCE [LARGE SCALE GENOMIC DNA]</scope>
    <source>
        <strain evidence="4 5">TRM66268-LWL</strain>
    </source>
</reference>
<dbReference type="SUPFAM" id="SSF49899">
    <property type="entry name" value="Concanavalin A-like lectins/glucanases"/>
    <property type="match status" value="2"/>
</dbReference>
<proteinExistence type="predicted"/>
<dbReference type="InterPro" id="IPR042837">
    <property type="entry name" value="PTX3"/>
</dbReference>
<evidence type="ECO:0000256" key="1">
    <source>
        <dbReference type="ARBA" id="ARBA00022729"/>
    </source>
</evidence>
<evidence type="ECO:0000313" key="5">
    <source>
        <dbReference type="Proteomes" id="UP000642284"/>
    </source>
</evidence>
<evidence type="ECO:0000313" key="4">
    <source>
        <dbReference type="EMBL" id="MBC9718984.1"/>
    </source>
</evidence>
<dbReference type="InterPro" id="IPR006558">
    <property type="entry name" value="LamG-like"/>
</dbReference>
<keyword evidence="1" id="KW-0732">Signal</keyword>
<comment type="caution">
    <text evidence="4">The sequence shown here is derived from an EMBL/GenBank/DDBJ whole genome shotgun (WGS) entry which is preliminary data.</text>
</comment>
<dbReference type="EMBL" id="JACTVJ010000031">
    <property type="protein sequence ID" value="MBC9718984.1"/>
    <property type="molecule type" value="Genomic_DNA"/>
</dbReference>
<dbReference type="Pfam" id="PF13385">
    <property type="entry name" value="Laminin_G_3"/>
    <property type="match status" value="2"/>
</dbReference>
<accession>A0ABR7SU22</accession>
<feature type="domain" description="LamG-like jellyroll fold" evidence="3">
    <location>
        <begin position="372"/>
        <end position="517"/>
    </location>
</feature>
<feature type="domain" description="LamG-like jellyroll fold" evidence="3">
    <location>
        <begin position="150"/>
        <end position="282"/>
    </location>
</feature>
<keyword evidence="5" id="KW-1185">Reference proteome</keyword>
<name>A0ABR7SU22_9ACTN</name>